<evidence type="ECO:0000313" key="9">
    <source>
        <dbReference type="Proteomes" id="UP001279410"/>
    </source>
</evidence>
<dbReference type="AlphaFoldDB" id="A0AAD3N8T9"/>
<keyword evidence="3" id="KW-0677">Repeat</keyword>
<dbReference type="GO" id="GO:0007165">
    <property type="term" value="P:signal transduction"/>
    <property type="evidence" value="ECO:0007669"/>
    <property type="project" value="TreeGrafter"/>
</dbReference>
<evidence type="ECO:0000256" key="4">
    <source>
        <dbReference type="SAM" id="Coils"/>
    </source>
</evidence>
<dbReference type="PANTHER" id="PTHR15261">
    <property type="entry name" value="THROMBOSPONDIN-TYPE LAMININ G DOMAIN AND EAR REPEAT-CONTAINING"/>
    <property type="match status" value="1"/>
</dbReference>
<organism evidence="8 9">
    <name type="scientific">Lates japonicus</name>
    <name type="common">Japanese lates</name>
    <dbReference type="NCBI Taxonomy" id="270547"/>
    <lineage>
        <taxon>Eukaryota</taxon>
        <taxon>Metazoa</taxon>
        <taxon>Chordata</taxon>
        <taxon>Craniata</taxon>
        <taxon>Vertebrata</taxon>
        <taxon>Euteleostomi</taxon>
        <taxon>Actinopterygii</taxon>
        <taxon>Neopterygii</taxon>
        <taxon>Teleostei</taxon>
        <taxon>Neoteleostei</taxon>
        <taxon>Acanthomorphata</taxon>
        <taxon>Carangaria</taxon>
        <taxon>Carangaria incertae sedis</taxon>
        <taxon>Centropomidae</taxon>
        <taxon>Lates</taxon>
    </lineage>
</organism>
<dbReference type="InterPro" id="IPR005492">
    <property type="entry name" value="EPTP"/>
</dbReference>
<feature type="domain" description="Thrombospondin-like N-terminal" evidence="6">
    <location>
        <begin position="64"/>
        <end position="223"/>
    </location>
</feature>
<dbReference type="SMART" id="SM00210">
    <property type="entry name" value="TSPN"/>
    <property type="match status" value="1"/>
</dbReference>
<keyword evidence="9" id="KW-1185">Reference proteome</keyword>
<gene>
    <name evidence="8" type="ORF">AKAME5_001961800</name>
</gene>
<feature type="coiled-coil region" evidence="4">
    <location>
        <begin position="769"/>
        <end position="796"/>
    </location>
</feature>
<keyword evidence="2 5" id="KW-0732">Signal</keyword>
<evidence type="ECO:0000313" key="8">
    <source>
        <dbReference type="EMBL" id="GLD68306.1"/>
    </source>
</evidence>
<protein>
    <submittedName>
        <fullName evidence="8">Thrombospondin-type laminin G domain and EAR repeat-containing protein isoform X1</fullName>
    </submittedName>
</protein>
<evidence type="ECO:0000256" key="3">
    <source>
        <dbReference type="ARBA" id="ARBA00022737"/>
    </source>
</evidence>
<feature type="domain" description="Laminin G" evidence="7">
    <location>
        <begin position="87"/>
        <end position="222"/>
    </location>
</feature>
<dbReference type="SUPFAM" id="SSF49899">
    <property type="entry name" value="Concanavalin A-like lectins/glucanases"/>
    <property type="match status" value="1"/>
</dbReference>
<dbReference type="Gene3D" id="2.60.120.200">
    <property type="match status" value="1"/>
</dbReference>
<dbReference type="SMART" id="SM00282">
    <property type="entry name" value="LamG"/>
    <property type="match status" value="1"/>
</dbReference>
<feature type="chain" id="PRO_5041953202" evidence="5">
    <location>
        <begin position="21"/>
        <end position="801"/>
    </location>
</feature>
<comment type="caution">
    <text evidence="8">The sequence shown here is derived from an EMBL/GenBank/DDBJ whole genome shotgun (WGS) entry which is preliminary data.</text>
</comment>
<reference evidence="8" key="1">
    <citation type="submission" date="2022-08" db="EMBL/GenBank/DDBJ databases">
        <title>Genome sequencing of akame (Lates japonicus).</title>
        <authorList>
            <person name="Hashiguchi Y."/>
            <person name="Takahashi H."/>
        </authorList>
    </citation>
    <scope>NUCLEOTIDE SEQUENCE</scope>
    <source>
        <strain evidence="8">Kochi</strain>
    </source>
</reference>
<dbReference type="PROSITE" id="PS50912">
    <property type="entry name" value="EAR"/>
    <property type="match status" value="7"/>
</dbReference>
<dbReference type="EMBL" id="BRZM01000131">
    <property type="protein sequence ID" value="GLD68306.1"/>
    <property type="molecule type" value="Genomic_DNA"/>
</dbReference>
<evidence type="ECO:0000256" key="1">
    <source>
        <dbReference type="ARBA" id="ARBA00004645"/>
    </source>
</evidence>
<evidence type="ECO:0000259" key="7">
    <source>
        <dbReference type="SMART" id="SM00282"/>
    </source>
</evidence>
<proteinExistence type="predicted"/>
<dbReference type="InterPro" id="IPR009039">
    <property type="entry name" value="EAR"/>
</dbReference>
<dbReference type="InterPro" id="IPR013320">
    <property type="entry name" value="ConA-like_dom_sf"/>
</dbReference>
<dbReference type="Pfam" id="PF03736">
    <property type="entry name" value="EPTP"/>
    <property type="match status" value="6"/>
</dbReference>
<feature type="non-terminal residue" evidence="8">
    <location>
        <position position="1"/>
    </location>
</feature>
<name>A0AAD3N8T9_LATJO</name>
<dbReference type="Proteomes" id="UP001279410">
    <property type="component" value="Unassembled WGS sequence"/>
</dbReference>
<evidence type="ECO:0000256" key="5">
    <source>
        <dbReference type="SAM" id="SignalP"/>
    </source>
</evidence>
<sequence>MLVCGSLLLTWVLLAARVQSHNWRPCTDLLPLDLLARALPRPGQAPPPQVQMVQSRGSRGLRLAGAVTTALSFPASQIFTNCDYFPAEFSLVATIKIPRLKQKRNEYIFSVVEERSDSLLLGLRLSENRLHFLATLPGAGGRSRLTFKEVGLDDNRWHTVVLAVTGPYATLTIDCGLPLELKQVQSFPSTLSTRGSRFFIGSRRRWRGRFSGLLRQLVLLPGSDATPRLCPASDPSLAELSIPQVLKSTPLQPDHQGPVYPYEAEARVTLGNPPPCSRPEQGQLWFNAQRKGLFICDGLTWRTLLQNKERLDYVEDYQDLYTSSETFDVEVFSIPSEGLFMAAANRDSLSGSGLYKWRNGSFQLYQNMSTQEARAWKHFTIGDKIFLVVANSREAEPELSVIYRWNRQRRRFLRHQTLETHGALDWEAFQIHNHSFLVVANHRRARDSNHNINSVIYRWNPNTKLFEVNQTLSTSGAYDWEFFTVGPYHFLVVANTFDGQTTAISSTIYVWLDGCFQTFQNIPTVGATDWEMFQIDGRFFLAVANSQKVSDRDASPYSINSTVYELSMLTQTFIRFQDILTHSAVDWEFFTIGDEKFLVVANSYDGSSYSLNSVVYRWQGYEGFVPVHSLPTFGCRDWEHFSTDEGSFLIYSSATSRLSVFTCDPVRLQLELLLQESHPPVAMESELLIGWQQEKGELKREVCRLQEELAESRAEREELESRSRALNDRLCQSVCPSLALSLHVEGEQREWRRRVREGREREARQALLIHRLQNKVVEYRERCQRLDLQLQDERTQLLNTE</sequence>
<feature type="coiled-coil region" evidence="4">
    <location>
        <begin position="702"/>
        <end position="729"/>
    </location>
</feature>
<feature type="signal peptide" evidence="5">
    <location>
        <begin position="1"/>
        <end position="20"/>
    </location>
</feature>
<comment type="subcellular location">
    <subcellularLocation>
        <location evidence="1">Cell projection</location>
        <location evidence="1">Stereocilium</location>
    </subcellularLocation>
</comment>
<accession>A0AAD3N8T9</accession>
<dbReference type="InterPro" id="IPR001791">
    <property type="entry name" value="Laminin_G"/>
</dbReference>
<dbReference type="GO" id="GO:0032420">
    <property type="term" value="C:stereocilium"/>
    <property type="evidence" value="ECO:0007669"/>
    <property type="project" value="UniProtKB-SubCell"/>
</dbReference>
<dbReference type="PANTHER" id="PTHR15261:SF5">
    <property type="entry name" value="THROMBOSPONDIN-TYPE LAMININ G DOMAIN AND EAR REPEAT-CONTAINING PROTEIN"/>
    <property type="match status" value="1"/>
</dbReference>
<keyword evidence="4" id="KW-0175">Coiled coil</keyword>
<evidence type="ECO:0000256" key="2">
    <source>
        <dbReference type="ARBA" id="ARBA00022729"/>
    </source>
</evidence>
<evidence type="ECO:0000259" key="6">
    <source>
        <dbReference type="SMART" id="SM00210"/>
    </source>
</evidence>
<dbReference type="InterPro" id="IPR048287">
    <property type="entry name" value="TSPN-like_N"/>
</dbReference>